<comment type="caution">
    <text evidence="2">The sequence shown here is derived from an EMBL/GenBank/DDBJ whole genome shotgun (WGS) entry which is preliminary data.</text>
</comment>
<dbReference type="EMBL" id="DXBP01000029">
    <property type="protein sequence ID" value="HIZ41730.1"/>
    <property type="molecule type" value="Genomic_DNA"/>
</dbReference>
<dbReference type="Proteomes" id="UP000824048">
    <property type="component" value="Unassembled WGS sequence"/>
</dbReference>
<evidence type="ECO:0000256" key="1">
    <source>
        <dbReference type="SAM" id="Phobius"/>
    </source>
</evidence>
<evidence type="ECO:0000313" key="2">
    <source>
        <dbReference type="EMBL" id="HIZ41730.1"/>
    </source>
</evidence>
<dbReference type="AlphaFoldDB" id="A0A9D2EQK9"/>
<evidence type="ECO:0000313" key="3">
    <source>
        <dbReference type="Proteomes" id="UP000824048"/>
    </source>
</evidence>
<reference evidence="2" key="2">
    <citation type="submission" date="2021-04" db="EMBL/GenBank/DDBJ databases">
        <authorList>
            <person name="Gilroy R."/>
        </authorList>
    </citation>
    <scope>NUCLEOTIDE SEQUENCE</scope>
    <source>
        <strain evidence="2">ChiSxjej1B13-11774</strain>
    </source>
</reference>
<name>A0A9D2EQK9_9FIRM</name>
<feature type="transmembrane region" description="Helical" evidence="1">
    <location>
        <begin position="6"/>
        <end position="29"/>
    </location>
</feature>
<keyword evidence="1" id="KW-0812">Transmembrane</keyword>
<protein>
    <submittedName>
        <fullName evidence="2">FeoB-associated Cys-rich membrane protein</fullName>
    </submittedName>
</protein>
<keyword evidence="1" id="KW-1133">Transmembrane helix</keyword>
<reference evidence="2" key="1">
    <citation type="journal article" date="2021" name="PeerJ">
        <title>Extensive microbial diversity within the chicken gut microbiome revealed by metagenomics and culture.</title>
        <authorList>
            <person name="Gilroy R."/>
            <person name="Ravi A."/>
            <person name="Getino M."/>
            <person name="Pursley I."/>
            <person name="Horton D.L."/>
            <person name="Alikhan N.F."/>
            <person name="Baker D."/>
            <person name="Gharbi K."/>
            <person name="Hall N."/>
            <person name="Watson M."/>
            <person name="Adriaenssens E.M."/>
            <person name="Foster-Nyarko E."/>
            <person name="Jarju S."/>
            <person name="Secka A."/>
            <person name="Antonio M."/>
            <person name="Oren A."/>
            <person name="Chaudhuri R.R."/>
            <person name="La Ragione R."/>
            <person name="Hildebrand F."/>
            <person name="Pallen M.J."/>
        </authorList>
    </citation>
    <scope>NUCLEOTIDE SEQUENCE</scope>
    <source>
        <strain evidence="2">ChiSxjej1B13-11774</strain>
    </source>
</reference>
<proteinExistence type="predicted"/>
<gene>
    <name evidence="2" type="ORF">H9811_04105</name>
</gene>
<organism evidence="2 3">
    <name type="scientific">Candidatus Gemmiger excrementigallinarum</name>
    <dbReference type="NCBI Taxonomy" id="2838609"/>
    <lineage>
        <taxon>Bacteria</taxon>
        <taxon>Bacillati</taxon>
        <taxon>Bacillota</taxon>
        <taxon>Clostridia</taxon>
        <taxon>Eubacteriales</taxon>
        <taxon>Gemmiger</taxon>
    </lineage>
</organism>
<accession>A0A9D2EQK9</accession>
<sequence length="71" mass="6879">MLEFLAVNFNLPTLIGAAVVFGGTGWLLWRSHKSGGACSGCGGCSGGCSCGGSCSGGCGGCSGHCHPESHS</sequence>
<keyword evidence="1" id="KW-0472">Membrane</keyword>